<dbReference type="Pfam" id="PF09829">
    <property type="entry name" value="DUF2057"/>
    <property type="match status" value="1"/>
</dbReference>
<proteinExistence type="inferred from homology"/>
<evidence type="ECO:0000256" key="1">
    <source>
        <dbReference type="ARBA" id="ARBA00008490"/>
    </source>
</evidence>
<feature type="signal peptide" evidence="3">
    <location>
        <begin position="1"/>
        <end position="20"/>
    </location>
</feature>
<dbReference type="AlphaFoldDB" id="A0A9X1XI85"/>
<keyword evidence="2 3" id="KW-0732">Signal</keyword>
<feature type="chain" id="PRO_5040730936" evidence="3">
    <location>
        <begin position="21"/>
        <end position="220"/>
    </location>
</feature>
<protein>
    <submittedName>
        <fullName evidence="4">DUF2057 domain-containing protein</fullName>
    </submittedName>
</protein>
<evidence type="ECO:0000256" key="2">
    <source>
        <dbReference type="ARBA" id="ARBA00022729"/>
    </source>
</evidence>
<comment type="caution">
    <text evidence="4">The sequence shown here is derived from an EMBL/GenBank/DDBJ whole genome shotgun (WGS) entry which is preliminary data.</text>
</comment>
<dbReference type="PANTHER" id="PTHR38108:SF1">
    <property type="entry name" value="UPF0319 PROTEIN YCCT"/>
    <property type="match status" value="1"/>
</dbReference>
<evidence type="ECO:0000313" key="4">
    <source>
        <dbReference type="EMBL" id="MCK6262841.1"/>
    </source>
</evidence>
<dbReference type="Proteomes" id="UP001139559">
    <property type="component" value="Unassembled WGS sequence"/>
</dbReference>
<keyword evidence="5" id="KW-1185">Reference proteome</keyword>
<reference evidence="4" key="1">
    <citation type="submission" date="2021-11" db="EMBL/GenBank/DDBJ databases">
        <title>Vibrio ZSDE26 sp. nov. and Vibrio ZSDZ34 sp. nov., isolated from coastal seawater in Qingdao.</title>
        <authorList>
            <person name="Zhang P."/>
        </authorList>
    </citation>
    <scope>NUCLEOTIDE SEQUENCE</scope>
    <source>
        <strain evidence="4">ZSDE26</strain>
    </source>
</reference>
<organism evidence="4 5">
    <name type="scientific">Vibrio amylolyticus</name>
    <dbReference type="NCBI Taxonomy" id="2847292"/>
    <lineage>
        <taxon>Bacteria</taxon>
        <taxon>Pseudomonadati</taxon>
        <taxon>Pseudomonadota</taxon>
        <taxon>Gammaproteobacteria</taxon>
        <taxon>Vibrionales</taxon>
        <taxon>Vibrionaceae</taxon>
        <taxon>Vibrio</taxon>
    </lineage>
</organism>
<dbReference type="PANTHER" id="PTHR38108">
    <property type="entry name" value="UPF0319 PROTEIN YCCT"/>
    <property type="match status" value="1"/>
</dbReference>
<dbReference type="RefSeq" id="WP_248007952.1">
    <property type="nucleotide sequence ID" value="NZ_JAJHVV010000003.1"/>
</dbReference>
<accession>A0A9X1XI85</accession>
<name>A0A9X1XI85_9VIBR</name>
<evidence type="ECO:0000256" key="3">
    <source>
        <dbReference type="SAM" id="SignalP"/>
    </source>
</evidence>
<comment type="similarity">
    <text evidence="1">Belongs to the UPF0319 family.</text>
</comment>
<sequence>MIKFNWALFFACIVSFSASSATLTPAQGVSILYINGHEAKSKIGKNEIPKGETQLIVRMDKQLGRGGSRKVFTSDPYVLTVLVSGDEIKIGHPVARSVSEANRAFRELNPDWKLTQDGEKIDYTQEPLPKKQGAMPFLGLGAIVSDYNESRGIDFSNDVLISTQAGGEESQVTKSYQSPKQLPIKSNGSGLSLEQVKVWYKAASKTERRAFHHWMLDEER</sequence>
<evidence type="ECO:0000313" key="5">
    <source>
        <dbReference type="Proteomes" id="UP001139559"/>
    </source>
</evidence>
<dbReference type="InterPro" id="IPR018635">
    <property type="entry name" value="UPF0319"/>
</dbReference>
<gene>
    <name evidence="4" type="ORF">KP803_06070</name>
</gene>
<dbReference type="EMBL" id="JAJHVV010000003">
    <property type="protein sequence ID" value="MCK6262841.1"/>
    <property type="molecule type" value="Genomic_DNA"/>
</dbReference>